<proteinExistence type="predicted"/>
<dbReference type="SUPFAM" id="SSF51905">
    <property type="entry name" value="FAD/NAD(P)-binding domain"/>
    <property type="match status" value="1"/>
</dbReference>
<dbReference type="Pfam" id="PF00724">
    <property type="entry name" value="Oxidored_FMN"/>
    <property type="match status" value="1"/>
</dbReference>
<keyword evidence="4" id="KW-0560">Oxidoreductase</keyword>
<dbReference type="InterPro" id="IPR013785">
    <property type="entry name" value="Aldolase_TIM"/>
</dbReference>
<dbReference type="InterPro" id="IPR036188">
    <property type="entry name" value="FAD/NAD-bd_sf"/>
</dbReference>
<dbReference type="Pfam" id="PF01494">
    <property type="entry name" value="FAD_binding_3"/>
    <property type="match status" value="1"/>
</dbReference>
<dbReference type="RefSeq" id="WP_259313567.1">
    <property type="nucleotide sequence ID" value="NZ_CP087164.1"/>
</dbReference>
<dbReference type="KEGG" id="sbae:DSM104329_00242"/>
<dbReference type="Gene3D" id="3.20.20.70">
    <property type="entry name" value="Aldolase class I"/>
    <property type="match status" value="1"/>
</dbReference>
<keyword evidence="5" id="KW-1185">Reference proteome</keyword>
<protein>
    <submittedName>
        <fullName evidence="4">NADPH dehydrogenase</fullName>
        <ecNumber evidence="4">1.6.99.1</ecNumber>
    </submittedName>
</protein>
<dbReference type="PRINTS" id="PR00420">
    <property type="entry name" value="RNGMNOXGNASE"/>
</dbReference>
<feature type="domain" description="FAD-binding" evidence="3">
    <location>
        <begin position="2"/>
        <end position="329"/>
    </location>
</feature>
<dbReference type="InterPro" id="IPR001155">
    <property type="entry name" value="OxRdtase_FMN_N"/>
</dbReference>
<gene>
    <name evidence="4" type="primary">namA</name>
    <name evidence="4" type="ORF">DSM104329_00242</name>
</gene>
<dbReference type="PANTHER" id="PTHR43303:SF3">
    <property type="entry name" value="BLR3436 PROTEIN"/>
    <property type="match status" value="1"/>
</dbReference>
<dbReference type="Proteomes" id="UP001162834">
    <property type="component" value="Chromosome"/>
</dbReference>
<feature type="region of interest" description="Disordered" evidence="1">
    <location>
        <begin position="758"/>
        <end position="790"/>
    </location>
</feature>
<name>A0A9E6XU81_9ACTN</name>
<feature type="domain" description="NADH:flavin oxidoreductase/NADH oxidase N-terminal" evidence="2">
    <location>
        <begin position="404"/>
        <end position="737"/>
    </location>
</feature>
<dbReference type="Gene3D" id="3.50.50.60">
    <property type="entry name" value="FAD/NAD(P)-binding domain"/>
    <property type="match status" value="1"/>
</dbReference>
<evidence type="ECO:0000259" key="2">
    <source>
        <dbReference type="Pfam" id="PF00724"/>
    </source>
</evidence>
<dbReference type="GO" id="GO:0010181">
    <property type="term" value="F:FMN binding"/>
    <property type="evidence" value="ECO:0007669"/>
    <property type="project" value="InterPro"/>
</dbReference>
<accession>A0A9E6XU81</accession>
<evidence type="ECO:0000259" key="3">
    <source>
        <dbReference type="Pfam" id="PF01494"/>
    </source>
</evidence>
<dbReference type="Gene3D" id="3.30.9.20">
    <property type="match status" value="1"/>
</dbReference>
<dbReference type="SUPFAM" id="SSF51395">
    <property type="entry name" value="FMN-linked oxidoreductases"/>
    <property type="match status" value="1"/>
</dbReference>
<dbReference type="EC" id="1.6.99.1" evidence="4"/>
<dbReference type="GO" id="GO:0050661">
    <property type="term" value="F:NADP binding"/>
    <property type="evidence" value="ECO:0007669"/>
    <property type="project" value="InterPro"/>
</dbReference>
<evidence type="ECO:0000256" key="1">
    <source>
        <dbReference type="SAM" id="MobiDB-lite"/>
    </source>
</evidence>
<sequence>MKIAITGGGPGGLYAAILFSRLGAGHEVTVWERNAPDDTFGFGVVFSDETLTAFEAADPPTFAQITESFARWSDIDIHYRGTVQRSGGHGFSALSRQQLLHILQSRAIELGVEVHFQAEAPPIEQLTAGYDLVIASDGINSVVRETLADRFEPSLDRRRCKFMWLGTDLVFEAFTFHIVETEWGVFQIHGYPYDATMSTFIVETDEQTWRRAGLDATEHHQFAPGENDEEAIAFCREAFADILQGHSLVANNSRWLNFQTVRNEHWSAGNVVLLGDAAHTAHFSIGSGTKLAMEDAIALAWAFRDHDGDVPDALAAYEAERRPVVASTQRAAQASLEWFEGISRYVGQDPCTFAFNLLTRSRRITYDNLRVRDADFVQRVDEVFCGAGTGGAASNGRGQTRPPMFMPLRLRDLELANRVIVSPMDMYSAVDGTVGDFHLAHLGTRAEGGAAMVMTEMICVSAEGRITPGCGGLYRDDHIAGWKRVVDFVHAYTPARIGAQIGHSGRKGSTKLMWEGIDEPLPEGGWDVIAPSPLPYFPHSPVPREMTRADMDAVTADFVATTERAADCGFDLLEVHFAHGYLLSSFLSPLTNQRTDEYGGTLKARAKFPLEVLDACRAVWPAQKPMSVRISATDWTPGGFDGDDAVELARMLREHDVDIVDVSSGQVWADDAPAYGRSFQTPFADRIRHEVGIPTIAVGAISSWDDVNTTILAGRADLCALGRPHLYDPFWTLHAASEQGYYHREHWIPQYQGGSWRPMDGRLDATKPPPRSFDTAAEARGSGRWKPAAA</sequence>
<dbReference type="InterPro" id="IPR044152">
    <property type="entry name" value="YqjM-like"/>
</dbReference>
<reference evidence="4" key="1">
    <citation type="journal article" date="2022" name="Int. J. Syst. Evol. Microbiol.">
        <title>Pseudomonas aegrilactucae sp. nov. and Pseudomonas morbosilactucae sp. nov., pathogens causing bacterial rot of lettuce in Japan.</title>
        <authorList>
            <person name="Sawada H."/>
            <person name="Fujikawa T."/>
            <person name="Satou M."/>
        </authorList>
    </citation>
    <scope>NUCLEOTIDE SEQUENCE</scope>
    <source>
        <strain evidence="4">0166_1</strain>
    </source>
</reference>
<evidence type="ECO:0000313" key="5">
    <source>
        <dbReference type="Proteomes" id="UP001162834"/>
    </source>
</evidence>
<dbReference type="CDD" id="cd02932">
    <property type="entry name" value="OYE_YqiM_FMN"/>
    <property type="match status" value="1"/>
</dbReference>
<dbReference type="EMBL" id="CP087164">
    <property type="protein sequence ID" value="UGS33877.1"/>
    <property type="molecule type" value="Genomic_DNA"/>
</dbReference>
<dbReference type="GO" id="GO:0071949">
    <property type="term" value="F:FAD binding"/>
    <property type="evidence" value="ECO:0007669"/>
    <property type="project" value="InterPro"/>
</dbReference>
<dbReference type="InterPro" id="IPR002938">
    <property type="entry name" value="FAD-bd"/>
</dbReference>
<dbReference type="AlphaFoldDB" id="A0A9E6XU81"/>
<dbReference type="GO" id="GO:0003959">
    <property type="term" value="F:NADPH dehydrogenase activity"/>
    <property type="evidence" value="ECO:0007669"/>
    <property type="project" value="UniProtKB-EC"/>
</dbReference>
<dbReference type="NCBIfam" id="NF006101">
    <property type="entry name" value="PRK08255.1"/>
    <property type="match status" value="1"/>
</dbReference>
<organism evidence="4 5">
    <name type="scientific">Capillimicrobium parvum</name>
    <dbReference type="NCBI Taxonomy" id="2884022"/>
    <lineage>
        <taxon>Bacteria</taxon>
        <taxon>Bacillati</taxon>
        <taxon>Actinomycetota</taxon>
        <taxon>Thermoleophilia</taxon>
        <taxon>Solirubrobacterales</taxon>
        <taxon>Capillimicrobiaceae</taxon>
        <taxon>Capillimicrobium</taxon>
    </lineage>
</organism>
<dbReference type="PANTHER" id="PTHR43303">
    <property type="entry name" value="NADPH DEHYDROGENASE C23G7.10C-RELATED"/>
    <property type="match status" value="1"/>
</dbReference>
<evidence type="ECO:0000313" key="4">
    <source>
        <dbReference type="EMBL" id="UGS33877.1"/>
    </source>
</evidence>